<keyword evidence="1" id="KW-0175">Coiled coil</keyword>
<name>A0ABQ1PQQ7_9GAMM</name>
<evidence type="ECO:0000259" key="2">
    <source>
        <dbReference type="PROSITE" id="PS51192"/>
    </source>
</evidence>
<dbReference type="InterPro" id="IPR013670">
    <property type="entry name" value="EcoEI_R_C_dom"/>
</dbReference>
<gene>
    <name evidence="4" type="primary">hsdR</name>
    <name evidence="4" type="ORF">GCM10007418_21010</name>
</gene>
<dbReference type="Proteomes" id="UP000638188">
    <property type="component" value="Unassembled WGS sequence"/>
</dbReference>
<dbReference type="Gene3D" id="3.40.50.300">
    <property type="entry name" value="P-loop containing nucleotide triphosphate hydrolases"/>
    <property type="match status" value="2"/>
</dbReference>
<dbReference type="PANTHER" id="PTHR47396">
    <property type="entry name" value="TYPE I RESTRICTION ENZYME ECOKI R PROTEIN"/>
    <property type="match status" value="1"/>
</dbReference>
<dbReference type="CDD" id="cd18799">
    <property type="entry name" value="SF2_C_EcoAI-like"/>
    <property type="match status" value="1"/>
</dbReference>
<sequence>MTSPEPTSNFGFLAEHDPLFVEIAQSAERAFAGDPNTTLIKLRQLGEALAQHLAARAGIEFDDQTSQADLLFKINRELKLEPVVRELFHTLRIEGNKATHQFKTLHKEAISGLVVARKLAIWFHQTFGKTGVHFKPGPFIPPADPSEQLRNLQTEISKLKYELQQANMGLDSSQQLNELIAKEKDEYEALAHAMDEESRALAQQAATHEQALNQQQQAYEARIKALQAELTSQDDKTQTAQRQTLSRNTQAATQHIVLDEALTRILIDQQLIEAGWQADSEALTYKSGARPEKGKNLAIAEWPTQYKGENGRADYLLFAGLTPIAVVEAKKENTNVAGKIGQAERYSKGLSVTAPLIGAWEQAGQTVAWPDDEDGHYKVPFVYSCNGRPFVKQLAEQSGTWFRDVRHPANTRRALPSFHSPEGLRDLLTRSKEAAQAQLQAEPFGYLKLRAYQQKAIVAVENTLAKEIRVALLAMATGTGKTHTIIGLMYRFLKTERFKRILFLVDRTALGQQAIDAFNEASLEQNQTLSQIYNVAELGDMAAEAATRIQVATVQAMVKRIFMNDNPPPVDQFDCIIIDEAHRGYTLDQEMTEGELATRDASQYLSSYRRVLDYFDAVKIGLTATPAKHTSEIFGKPVYIYTYREAVAEDWLIDHEPPIRYETLLTQNGITFAKGEKVSAINTQTGEVQSAELDDELNFEVDAFNRRVINENFNRVICQQLVQELDPFADEKTLIFCATDLHADMVKRLLDEAFKELYNGEYNQAAVAKITGQSDKVEQLIRQYKNERYPNIAITVDLLTTGIDVPKICHLVFMRRVKSRILYEQMIGRATRRCDEIGKTVFRIYDPVDIYAALSDVNTMKPLVKDPNISLEQLLEEITNPEQLERALSAPGDSAGESHADVVLSQLSQKVMRVLRKAEKKAETKPAVKHKLDELQDLWGVEPKTLHTHLRKLGPKQAAQFITQHNGLLHQLNEVNNLLGSDRQPVISEHPDEIRERTQSYGVHQKPEDYLDSFNRFIREQLNQNAALAVVVNKPRDLTREQLKEIKLLLDGAGYSEAKLQTAVRNQTNQDIAASIVGHIRRAALGEALVPFEQRVAQAMQRIYQSHKWLPAQRKWLERLAKQLVHEVIIDRDFVNSRFSEHGGAKQLDKILNSQLDSLLVELNKAIWPEVG</sequence>
<dbReference type="Pfam" id="PF08463">
    <property type="entry name" value="EcoEI_R_C"/>
    <property type="match status" value="1"/>
</dbReference>
<dbReference type="PANTHER" id="PTHR47396:SF1">
    <property type="entry name" value="ATP-DEPENDENT HELICASE IRC3-RELATED"/>
    <property type="match status" value="1"/>
</dbReference>
<dbReference type="SUPFAM" id="SSF52540">
    <property type="entry name" value="P-loop containing nucleoside triphosphate hydrolases"/>
    <property type="match status" value="1"/>
</dbReference>
<dbReference type="PROSITE" id="PS51194">
    <property type="entry name" value="HELICASE_CTER"/>
    <property type="match status" value="1"/>
</dbReference>
<dbReference type="Gene3D" id="3.90.1570.30">
    <property type="match status" value="1"/>
</dbReference>
<dbReference type="EMBL" id="BMFF01000004">
    <property type="protein sequence ID" value="GGD01578.1"/>
    <property type="molecule type" value="Genomic_DNA"/>
</dbReference>
<feature type="coiled-coil region" evidence="1">
    <location>
        <begin position="149"/>
        <end position="243"/>
    </location>
</feature>
<dbReference type="PROSITE" id="PS51192">
    <property type="entry name" value="HELICASE_ATP_BIND_1"/>
    <property type="match status" value="1"/>
</dbReference>
<evidence type="ECO:0000313" key="5">
    <source>
        <dbReference type="Proteomes" id="UP000638188"/>
    </source>
</evidence>
<organism evidence="4 5">
    <name type="scientific">Halopseudomonas salina</name>
    <dbReference type="NCBI Taxonomy" id="1323744"/>
    <lineage>
        <taxon>Bacteria</taxon>
        <taxon>Pseudomonadati</taxon>
        <taxon>Pseudomonadota</taxon>
        <taxon>Gammaproteobacteria</taxon>
        <taxon>Pseudomonadales</taxon>
        <taxon>Pseudomonadaceae</taxon>
        <taxon>Halopseudomonas</taxon>
    </lineage>
</organism>
<dbReference type="SMART" id="SM00487">
    <property type="entry name" value="DEXDc"/>
    <property type="match status" value="1"/>
</dbReference>
<dbReference type="Pfam" id="PF13643">
    <property type="entry name" value="DUF4145"/>
    <property type="match status" value="1"/>
</dbReference>
<feature type="domain" description="Helicase ATP-binding" evidence="2">
    <location>
        <begin position="462"/>
        <end position="644"/>
    </location>
</feature>
<dbReference type="SMART" id="SM00490">
    <property type="entry name" value="HELICc"/>
    <property type="match status" value="1"/>
</dbReference>
<dbReference type="InterPro" id="IPR014001">
    <property type="entry name" value="Helicase_ATP-bd"/>
</dbReference>
<dbReference type="NCBIfam" id="NF008521">
    <property type="entry name" value="PRK11448.1"/>
    <property type="match status" value="1"/>
</dbReference>
<dbReference type="CDD" id="cd18032">
    <property type="entry name" value="DEXHc_RE_I_III_res"/>
    <property type="match status" value="1"/>
</dbReference>
<proteinExistence type="predicted"/>
<dbReference type="InterPro" id="IPR025285">
    <property type="entry name" value="DUF4145"/>
</dbReference>
<reference evidence="5" key="1">
    <citation type="journal article" date="2019" name="Int. J. Syst. Evol. Microbiol.">
        <title>The Global Catalogue of Microorganisms (GCM) 10K type strain sequencing project: providing services to taxonomists for standard genome sequencing and annotation.</title>
        <authorList>
            <consortium name="The Broad Institute Genomics Platform"/>
            <consortium name="The Broad Institute Genome Sequencing Center for Infectious Disease"/>
            <person name="Wu L."/>
            <person name="Ma J."/>
        </authorList>
    </citation>
    <scope>NUCLEOTIDE SEQUENCE [LARGE SCALE GENOMIC DNA]</scope>
    <source>
        <strain evidence="5">CGMCC 1.12482</strain>
    </source>
</reference>
<protein>
    <submittedName>
        <fullName evidence="4">Type I restriction-modification system deoxyribonuclease</fullName>
    </submittedName>
</protein>
<evidence type="ECO:0000256" key="1">
    <source>
        <dbReference type="SAM" id="Coils"/>
    </source>
</evidence>
<dbReference type="InterPro" id="IPR027417">
    <property type="entry name" value="P-loop_NTPase"/>
</dbReference>
<evidence type="ECO:0000259" key="3">
    <source>
        <dbReference type="PROSITE" id="PS51194"/>
    </source>
</evidence>
<dbReference type="InterPro" id="IPR050742">
    <property type="entry name" value="Helicase_Restrict-Modif_Enz"/>
</dbReference>
<feature type="domain" description="Helicase C-terminal" evidence="3">
    <location>
        <begin position="720"/>
        <end position="882"/>
    </location>
</feature>
<dbReference type="InterPro" id="IPR006935">
    <property type="entry name" value="Helicase/UvrB_N"/>
</dbReference>
<keyword evidence="5" id="KW-1185">Reference proteome</keyword>
<evidence type="ECO:0000313" key="4">
    <source>
        <dbReference type="EMBL" id="GGD01578.1"/>
    </source>
</evidence>
<dbReference type="Pfam" id="PF00271">
    <property type="entry name" value="Helicase_C"/>
    <property type="match status" value="1"/>
</dbReference>
<dbReference type="RefSeq" id="WP_150277061.1">
    <property type="nucleotide sequence ID" value="NZ_BMFF01000004.1"/>
</dbReference>
<dbReference type="Pfam" id="PF04851">
    <property type="entry name" value="ResIII"/>
    <property type="match status" value="1"/>
</dbReference>
<accession>A0ABQ1PQQ7</accession>
<comment type="caution">
    <text evidence="4">The sequence shown here is derived from an EMBL/GenBank/DDBJ whole genome shotgun (WGS) entry which is preliminary data.</text>
</comment>
<dbReference type="InterPro" id="IPR001650">
    <property type="entry name" value="Helicase_C-like"/>
</dbReference>